<evidence type="ECO:0000313" key="2">
    <source>
        <dbReference type="Proteomes" id="UP000326553"/>
    </source>
</evidence>
<gene>
    <name evidence="1" type="ORF">CP975_33955</name>
</gene>
<name>A0A5J6HSP5_STRAD</name>
<dbReference type="AlphaFoldDB" id="A0A5J6HSP5"/>
<dbReference type="EMBL" id="CP023695">
    <property type="protein sequence ID" value="QEV21864.1"/>
    <property type="molecule type" value="Genomic_DNA"/>
</dbReference>
<organism evidence="1 2">
    <name type="scientific">Streptomyces alboniger</name>
    <dbReference type="NCBI Taxonomy" id="132473"/>
    <lineage>
        <taxon>Bacteria</taxon>
        <taxon>Bacillati</taxon>
        <taxon>Actinomycetota</taxon>
        <taxon>Actinomycetes</taxon>
        <taxon>Kitasatosporales</taxon>
        <taxon>Streptomycetaceae</taxon>
        <taxon>Streptomyces</taxon>
        <taxon>Streptomyces aurantiacus group</taxon>
    </lineage>
</organism>
<evidence type="ECO:0000313" key="1">
    <source>
        <dbReference type="EMBL" id="QEV21864.1"/>
    </source>
</evidence>
<sequence>MPLSMVDKMIRLNLMSFTRPLNVTEFIPALSTYRVERPFSLDDFREAVGHYFNENPLFSKCYLIERQFEDPEDFPISSFQEVVLDEYLNYYDGFLLMSVTYKSNPNIQGIFTAFPMSMQDGYRCFRFQQALMSTMKTGKDQFRIAETIAELQLRTDDLGQYLPARKPFIDDDEAVRMMPWVLRETIEPTQKIGPHLDMVKEEFLRRQSGNLLVMKNASYGSSLHFGNHLMYLLVPSEVVARSSGSQIRDYYKAQAAEVEKKVAQLETPEELAAAGEAVMPGIISHPRRFGVNNYGDVSPYDGSDFSPEKGTLLKYQWHMPYAVSRGAAAEGSGMHMTFTLNGKAHHFLTQRR</sequence>
<keyword evidence="2" id="KW-1185">Reference proteome</keyword>
<accession>A0A5J6HSP5</accession>
<dbReference type="KEGG" id="salw:CP975_33955"/>
<reference evidence="1 2" key="1">
    <citation type="submission" date="2017-09" db="EMBL/GenBank/DDBJ databases">
        <authorList>
            <person name="Lee N."/>
            <person name="Cho B.-K."/>
        </authorList>
    </citation>
    <scope>NUCLEOTIDE SEQUENCE [LARGE SCALE GENOMIC DNA]</scope>
    <source>
        <strain evidence="1 2">ATCC 12461</strain>
    </source>
</reference>
<protein>
    <submittedName>
        <fullName evidence="1">Uncharacterized protein</fullName>
    </submittedName>
</protein>
<proteinExistence type="predicted"/>
<dbReference type="Proteomes" id="UP000326553">
    <property type="component" value="Chromosome"/>
</dbReference>